<dbReference type="InterPro" id="IPR010796">
    <property type="entry name" value="C2_B9-type_dom"/>
</dbReference>
<gene>
    <name evidence="8" type="ORF">ACHHYP_15963</name>
</gene>
<evidence type="ECO:0000256" key="3">
    <source>
        <dbReference type="ARBA" id="ARBA00022794"/>
    </source>
</evidence>
<dbReference type="GO" id="GO:0036038">
    <property type="term" value="C:MKS complex"/>
    <property type="evidence" value="ECO:0007669"/>
    <property type="project" value="TreeGrafter"/>
</dbReference>
<name>A0A1V9Y9X1_ACHHY</name>
<dbReference type="GO" id="GO:0060271">
    <property type="term" value="P:cilium assembly"/>
    <property type="evidence" value="ECO:0007669"/>
    <property type="project" value="TreeGrafter"/>
</dbReference>
<evidence type="ECO:0000256" key="6">
    <source>
        <dbReference type="ARBA" id="ARBA00038411"/>
    </source>
</evidence>
<sequence length="189" mass="20647">MAAPTVAASPCFHVMCTGQIQAISYEGIDNLYCKYAVTFGPDWQLEHGVDSGLSQIGYRGPAGRDIVLNFPLDMTFKTTNPYGWPRLVLSVYGMDALGRDVIRGYGSVLVPVAAGKHVKRVPLFKPQSSSKLQSFIAWLSASPPEFFDPKFIAQGEGRELTRVSSQGVATVEFNIVLHGFQQHGYVFAA</sequence>
<keyword evidence="4" id="KW-0206">Cytoskeleton</keyword>
<reference evidence="8 9" key="1">
    <citation type="journal article" date="2014" name="Genome Biol. Evol.">
        <title>The secreted proteins of Achlya hypogyna and Thraustotheca clavata identify the ancestral oomycete secretome and reveal gene acquisitions by horizontal gene transfer.</title>
        <authorList>
            <person name="Misner I."/>
            <person name="Blouin N."/>
            <person name="Leonard G."/>
            <person name="Richards T.A."/>
            <person name="Lane C.E."/>
        </authorList>
    </citation>
    <scope>NUCLEOTIDE SEQUENCE [LARGE SCALE GENOMIC DNA]</scope>
    <source>
        <strain evidence="8 9">ATCC 48635</strain>
    </source>
</reference>
<evidence type="ECO:0000256" key="5">
    <source>
        <dbReference type="ARBA" id="ARBA00023273"/>
    </source>
</evidence>
<evidence type="ECO:0000256" key="4">
    <source>
        <dbReference type="ARBA" id="ARBA00023212"/>
    </source>
</evidence>
<dbReference type="PANTHER" id="PTHR12968">
    <property type="entry name" value="B9 DOMAIN-CONTAINING"/>
    <property type="match status" value="1"/>
</dbReference>
<evidence type="ECO:0000256" key="1">
    <source>
        <dbReference type="ARBA" id="ARBA00004120"/>
    </source>
</evidence>
<dbReference type="OrthoDB" id="431939at2759"/>
<protein>
    <recommendedName>
        <fullName evidence="7">B9 domain-containing protein 1</fullName>
    </recommendedName>
</protein>
<dbReference type="PANTHER" id="PTHR12968:SF1">
    <property type="entry name" value="B9 DOMAIN-CONTAINING PROTEIN 1"/>
    <property type="match status" value="1"/>
</dbReference>
<dbReference type="STRING" id="1202772.A0A1V9Y9X1"/>
<evidence type="ECO:0000313" key="9">
    <source>
        <dbReference type="Proteomes" id="UP000243579"/>
    </source>
</evidence>
<organism evidence="8 9">
    <name type="scientific">Achlya hypogyna</name>
    <name type="common">Oomycete</name>
    <name type="synonym">Protoachlya hypogyna</name>
    <dbReference type="NCBI Taxonomy" id="1202772"/>
    <lineage>
        <taxon>Eukaryota</taxon>
        <taxon>Sar</taxon>
        <taxon>Stramenopiles</taxon>
        <taxon>Oomycota</taxon>
        <taxon>Saprolegniomycetes</taxon>
        <taxon>Saprolegniales</taxon>
        <taxon>Achlyaceae</taxon>
        <taxon>Achlya</taxon>
    </lineage>
</organism>
<dbReference type="AlphaFoldDB" id="A0A1V9Y9X1"/>
<evidence type="ECO:0000256" key="7">
    <source>
        <dbReference type="ARBA" id="ARBA00039274"/>
    </source>
</evidence>
<dbReference type="Proteomes" id="UP000243579">
    <property type="component" value="Unassembled WGS sequence"/>
</dbReference>
<evidence type="ECO:0000256" key="2">
    <source>
        <dbReference type="ARBA" id="ARBA00022490"/>
    </source>
</evidence>
<keyword evidence="9" id="KW-1185">Reference proteome</keyword>
<comment type="subcellular location">
    <subcellularLocation>
        <location evidence="1">Cytoplasm</location>
        <location evidence="1">Cytoskeleton</location>
        <location evidence="1">Cilium basal body</location>
    </subcellularLocation>
</comment>
<dbReference type="EMBL" id="JNBR01002443">
    <property type="protein sequence ID" value="OQR82479.1"/>
    <property type="molecule type" value="Genomic_DNA"/>
</dbReference>
<accession>A0A1V9Y9X1</accession>
<comment type="similarity">
    <text evidence="6">Belongs to the B9D family.</text>
</comment>
<keyword evidence="5" id="KW-0966">Cell projection</keyword>
<evidence type="ECO:0000313" key="8">
    <source>
        <dbReference type="EMBL" id="OQR82479.1"/>
    </source>
</evidence>
<keyword evidence="2" id="KW-0963">Cytoplasm</keyword>
<dbReference type="PROSITE" id="PS51381">
    <property type="entry name" value="C2_B9"/>
    <property type="match status" value="1"/>
</dbReference>
<comment type="caution">
    <text evidence="8">The sequence shown here is derived from an EMBL/GenBank/DDBJ whole genome shotgun (WGS) entry which is preliminary data.</text>
</comment>
<proteinExistence type="inferred from homology"/>
<dbReference type="Pfam" id="PF07162">
    <property type="entry name" value="B9-C2"/>
    <property type="match status" value="1"/>
</dbReference>
<keyword evidence="3" id="KW-0970">Cilium biogenesis/degradation</keyword>